<dbReference type="EMBL" id="QZWZ01000025">
    <property type="protein sequence ID" value="RJT32731.1"/>
    <property type="molecule type" value="Genomic_DNA"/>
</dbReference>
<gene>
    <name evidence="2" type="ORF">D3227_26500</name>
</gene>
<comment type="caution">
    <text evidence="2">The sequence shown here is derived from an EMBL/GenBank/DDBJ whole genome shotgun (WGS) entry which is preliminary data.</text>
</comment>
<feature type="transmembrane region" description="Helical" evidence="1">
    <location>
        <begin position="361"/>
        <end position="378"/>
    </location>
</feature>
<feature type="transmembrane region" description="Helical" evidence="1">
    <location>
        <begin position="181"/>
        <end position="206"/>
    </location>
</feature>
<dbReference type="RefSeq" id="WP_120017216.1">
    <property type="nucleotide sequence ID" value="NZ_QZWZ01000025.1"/>
</dbReference>
<keyword evidence="1" id="KW-0472">Membrane</keyword>
<feature type="transmembrane region" description="Helical" evidence="1">
    <location>
        <begin position="65"/>
        <end position="83"/>
    </location>
</feature>
<protein>
    <submittedName>
        <fullName evidence="2">Uncharacterized protein</fullName>
    </submittedName>
</protein>
<feature type="transmembrane region" description="Helical" evidence="1">
    <location>
        <begin position="385"/>
        <end position="404"/>
    </location>
</feature>
<sequence>MDQLNSPHDRWLTRNLYVVLLGHLFLLNLWMLSRNGVLWNPQTYSDEAEHYRRALLFSRMVGGDISLNTIGSFYAGGIWPPLYSMTIGFVQRLTGADLAALRVFNMAMAYAGFALLAAAITDARLRAASVILAVLFVLGTRNYFQIRPENLAILLITALIFLIMRKGLFSADEGNARWRGAYGTAGILAALICLTHAVFLFAALYLSVLACLCRRARAMFLIGFLAIGGPYIVAQNLIHNGFVLFATTAEENLARNNNPFLRTHPRSAADHLFDEMERRYAAGDKVAFPKPPLIPQGRYEQWLHDENKRRIFKAIALDEIRSDPVSALRRMALRFWKLVSGNACLGDGRYGCLISPAADQVFYRLLELAGLLGFVVAAMREWGRWRSFSFVVFCLAMLMPMVVIQALVRHFIIVLLLSAFGGLMRLRGRSPRFGRADGVRAPVSSSHIKSLRS</sequence>
<keyword evidence="1" id="KW-0812">Transmembrane</keyword>
<evidence type="ECO:0000313" key="3">
    <source>
        <dbReference type="Proteomes" id="UP000272706"/>
    </source>
</evidence>
<feature type="transmembrane region" description="Helical" evidence="1">
    <location>
        <begin position="151"/>
        <end position="169"/>
    </location>
</feature>
<feature type="transmembrane region" description="Helical" evidence="1">
    <location>
        <begin position="218"/>
        <end position="238"/>
    </location>
</feature>
<feature type="transmembrane region" description="Helical" evidence="1">
    <location>
        <begin position="410"/>
        <end position="426"/>
    </location>
</feature>
<dbReference type="Proteomes" id="UP000272706">
    <property type="component" value="Unassembled WGS sequence"/>
</dbReference>
<dbReference type="OrthoDB" id="8442672at2"/>
<keyword evidence="3" id="KW-1185">Reference proteome</keyword>
<accession>A0A3A5KJ54</accession>
<feature type="transmembrane region" description="Helical" evidence="1">
    <location>
        <begin position="127"/>
        <end position="144"/>
    </location>
</feature>
<proteinExistence type="predicted"/>
<keyword evidence="1" id="KW-1133">Transmembrane helix</keyword>
<reference evidence="2 3" key="1">
    <citation type="submission" date="2018-09" db="EMBL/GenBank/DDBJ databases">
        <title>Mesorhizobium carmichaelinearum sp. nov. isolated from Carmichaelinea spp. root nodules in New Zealand.</title>
        <authorList>
            <person name="De Meyer S.E."/>
        </authorList>
    </citation>
    <scope>NUCLEOTIDE SEQUENCE [LARGE SCALE GENOMIC DNA]</scope>
    <source>
        <strain evidence="2 3">ICMP19557</strain>
    </source>
</reference>
<name>A0A3A5KJ54_9HYPH</name>
<evidence type="ECO:0000313" key="2">
    <source>
        <dbReference type="EMBL" id="RJT32731.1"/>
    </source>
</evidence>
<feature type="transmembrane region" description="Helical" evidence="1">
    <location>
        <begin position="12"/>
        <end position="32"/>
    </location>
</feature>
<dbReference type="AlphaFoldDB" id="A0A3A5KJ54"/>
<feature type="transmembrane region" description="Helical" evidence="1">
    <location>
        <begin position="103"/>
        <end position="121"/>
    </location>
</feature>
<organism evidence="2 3">
    <name type="scientific">Mesorhizobium waimense</name>
    <dbReference type="NCBI Taxonomy" id="1300307"/>
    <lineage>
        <taxon>Bacteria</taxon>
        <taxon>Pseudomonadati</taxon>
        <taxon>Pseudomonadota</taxon>
        <taxon>Alphaproteobacteria</taxon>
        <taxon>Hyphomicrobiales</taxon>
        <taxon>Phyllobacteriaceae</taxon>
        <taxon>Mesorhizobium</taxon>
    </lineage>
</organism>
<evidence type="ECO:0000256" key="1">
    <source>
        <dbReference type="SAM" id="Phobius"/>
    </source>
</evidence>